<proteinExistence type="predicted"/>
<gene>
    <name evidence="2" type="ORF">VRLFYP33_01216</name>
</gene>
<name>A0A6N3C0L9_9FIRM</name>
<evidence type="ECO:0000313" key="2">
    <source>
        <dbReference type="EMBL" id="VYU08924.1"/>
    </source>
</evidence>
<evidence type="ECO:0000256" key="1">
    <source>
        <dbReference type="SAM" id="MobiDB-lite"/>
    </source>
</evidence>
<feature type="region of interest" description="Disordered" evidence="1">
    <location>
        <begin position="40"/>
        <end position="79"/>
    </location>
</feature>
<dbReference type="AlphaFoldDB" id="A0A6N3C0L9"/>
<reference evidence="2" key="1">
    <citation type="submission" date="2019-11" db="EMBL/GenBank/DDBJ databases">
        <authorList>
            <person name="Feng L."/>
        </authorList>
    </citation>
    <scope>NUCLEOTIDE SEQUENCE</scope>
    <source>
        <strain evidence="2">VrattiLFYP33</strain>
    </source>
</reference>
<feature type="compositionally biased region" description="Acidic residues" evidence="1">
    <location>
        <begin position="54"/>
        <end position="70"/>
    </location>
</feature>
<organism evidence="2">
    <name type="scientific">Veillonella ratti</name>
    <dbReference type="NCBI Taxonomy" id="103892"/>
    <lineage>
        <taxon>Bacteria</taxon>
        <taxon>Bacillati</taxon>
        <taxon>Bacillota</taxon>
        <taxon>Negativicutes</taxon>
        <taxon>Veillonellales</taxon>
        <taxon>Veillonellaceae</taxon>
        <taxon>Veillonella</taxon>
    </lineage>
</organism>
<accession>A0A6N3C0L9</accession>
<protein>
    <submittedName>
        <fullName evidence="2">Uncharacterized protein</fullName>
    </submittedName>
</protein>
<sequence>MEFTFDGSTIENLNKKIIKYFKTMGLEVIPAAELAALKSGHKMNGTEVATDDQAPAEEEPEAAADAPVDETVDKVEEQPAEVSLKDAIKSLQEWTNEDPKARNPIVLDWMSKKGFTGDTSFWAKAPESWAPEIMALMQ</sequence>
<dbReference type="EMBL" id="CACRUX010000047">
    <property type="protein sequence ID" value="VYU08924.1"/>
    <property type="molecule type" value="Genomic_DNA"/>
</dbReference>